<feature type="active site" evidence="4">
    <location>
        <position position="43"/>
    </location>
</feature>
<gene>
    <name evidence="7" type="ORF">GTQ45_11240</name>
</gene>
<evidence type="ECO:0000313" key="8">
    <source>
        <dbReference type="Proteomes" id="UP000470384"/>
    </source>
</evidence>
<dbReference type="AlphaFoldDB" id="A0A845QDC5"/>
<name>A0A845QDC5_9HYPH</name>
<dbReference type="GeneID" id="300655457"/>
<dbReference type="Gene3D" id="3.40.30.10">
    <property type="entry name" value="Glutaredoxin"/>
    <property type="match status" value="1"/>
</dbReference>
<dbReference type="PROSITE" id="PS51352">
    <property type="entry name" value="THIOREDOXIN_2"/>
    <property type="match status" value="1"/>
</dbReference>
<evidence type="ECO:0000256" key="4">
    <source>
        <dbReference type="PIRSR" id="PIRSR000303-1"/>
    </source>
</evidence>
<accession>A0A845QDC5</accession>
<dbReference type="PIRSF" id="PIRSF000303">
    <property type="entry name" value="Glutathion_perox"/>
    <property type="match status" value="1"/>
</dbReference>
<dbReference type="RefSeq" id="WP_027839203.1">
    <property type="nucleotide sequence ID" value="NZ_BMHN01000001.1"/>
</dbReference>
<organism evidence="7 8">
    <name type="scientific">Pyruvatibacter mobilis</name>
    <dbReference type="NCBI Taxonomy" id="1712261"/>
    <lineage>
        <taxon>Bacteria</taxon>
        <taxon>Pseudomonadati</taxon>
        <taxon>Pseudomonadota</taxon>
        <taxon>Alphaproteobacteria</taxon>
        <taxon>Hyphomicrobiales</taxon>
        <taxon>Parvibaculaceae</taxon>
        <taxon>Pyruvatibacter</taxon>
    </lineage>
</organism>
<dbReference type="PROSITE" id="PS51355">
    <property type="entry name" value="GLUTATHIONE_PEROXID_3"/>
    <property type="match status" value="1"/>
</dbReference>
<evidence type="ECO:0000313" key="7">
    <source>
        <dbReference type="EMBL" id="NBG96308.1"/>
    </source>
</evidence>
<dbReference type="SUPFAM" id="SSF52833">
    <property type="entry name" value="Thioredoxin-like"/>
    <property type="match status" value="1"/>
</dbReference>
<dbReference type="PROSITE" id="PS00460">
    <property type="entry name" value="GLUTATHIONE_PEROXID_1"/>
    <property type="match status" value="1"/>
</dbReference>
<keyword evidence="3 5" id="KW-0560">Oxidoreductase</keyword>
<sequence length="168" mass="18369">MSTPKAAGKTAHDFTFPAITGGEINLADYKGRTLLVVNTASECGFTPQYGDLQRLWERYKDRGLVVLGVPSNDFGAQEPGTDAEIHDFCTATYHVDFPMTAKQRVTGADAHPFYAWVASEGGDAAIPAWNFHKLLIGPDGTFLRSFSSKVTPMSDELLRDLRLVVEDA</sequence>
<dbReference type="PANTHER" id="PTHR11592:SF78">
    <property type="entry name" value="GLUTATHIONE PEROXIDASE"/>
    <property type="match status" value="1"/>
</dbReference>
<evidence type="ECO:0000259" key="6">
    <source>
        <dbReference type="PROSITE" id="PS51352"/>
    </source>
</evidence>
<dbReference type="InterPro" id="IPR013766">
    <property type="entry name" value="Thioredoxin_domain"/>
</dbReference>
<dbReference type="CDD" id="cd00340">
    <property type="entry name" value="GSH_Peroxidase"/>
    <property type="match status" value="1"/>
</dbReference>
<dbReference type="GO" id="GO:0034599">
    <property type="term" value="P:cellular response to oxidative stress"/>
    <property type="evidence" value="ECO:0007669"/>
    <property type="project" value="TreeGrafter"/>
</dbReference>
<evidence type="ECO:0000256" key="3">
    <source>
        <dbReference type="ARBA" id="ARBA00023002"/>
    </source>
</evidence>
<dbReference type="InterPro" id="IPR036249">
    <property type="entry name" value="Thioredoxin-like_sf"/>
</dbReference>
<dbReference type="InterPro" id="IPR029759">
    <property type="entry name" value="GPX_AS"/>
</dbReference>
<reference evidence="7 8" key="1">
    <citation type="journal article" date="2016" name="Int. J. Syst. Evol. Microbiol.">
        <title>Pyruvatibacter mobilis gen. nov., sp. nov., a marine bacterium from the culture broth of Picochlorum sp. 122.</title>
        <authorList>
            <person name="Wang G."/>
            <person name="Tang M."/>
            <person name="Wu H."/>
            <person name="Dai S."/>
            <person name="Li T."/>
            <person name="Chen C."/>
            <person name="He H."/>
            <person name="Fan J."/>
            <person name="Xiang W."/>
            <person name="Li X."/>
        </authorList>
    </citation>
    <scope>NUCLEOTIDE SEQUENCE [LARGE SCALE GENOMIC DNA]</scope>
    <source>
        <strain evidence="7 8">GYP-11</strain>
    </source>
</reference>
<dbReference type="EMBL" id="WXYQ01000007">
    <property type="protein sequence ID" value="NBG96308.1"/>
    <property type="molecule type" value="Genomic_DNA"/>
</dbReference>
<proteinExistence type="inferred from homology"/>
<evidence type="ECO:0000256" key="2">
    <source>
        <dbReference type="ARBA" id="ARBA00022559"/>
    </source>
</evidence>
<dbReference type="Pfam" id="PF00255">
    <property type="entry name" value="GSHPx"/>
    <property type="match status" value="1"/>
</dbReference>
<dbReference type="PRINTS" id="PR01011">
    <property type="entry name" value="GLUTPROXDASE"/>
</dbReference>
<evidence type="ECO:0000256" key="1">
    <source>
        <dbReference type="ARBA" id="ARBA00006926"/>
    </source>
</evidence>
<dbReference type="InterPro" id="IPR000889">
    <property type="entry name" value="Glutathione_peroxidase"/>
</dbReference>
<comment type="similarity">
    <text evidence="1 5">Belongs to the glutathione peroxidase family.</text>
</comment>
<feature type="domain" description="Thioredoxin" evidence="6">
    <location>
        <begin position="5"/>
        <end position="166"/>
    </location>
</feature>
<dbReference type="GO" id="GO:0004601">
    <property type="term" value="F:peroxidase activity"/>
    <property type="evidence" value="ECO:0007669"/>
    <property type="project" value="UniProtKB-KW"/>
</dbReference>
<keyword evidence="8" id="KW-1185">Reference proteome</keyword>
<dbReference type="PANTHER" id="PTHR11592">
    <property type="entry name" value="GLUTATHIONE PEROXIDASE"/>
    <property type="match status" value="1"/>
</dbReference>
<dbReference type="OrthoDB" id="9785502at2"/>
<protein>
    <recommendedName>
        <fullName evidence="5">Glutathione peroxidase</fullName>
    </recommendedName>
</protein>
<evidence type="ECO:0000256" key="5">
    <source>
        <dbReference type="RuleBase" id="RU000499"/>
    </source>
</evidence>
<keyword evidence="2 5" id="KW-0575">Peroxidase</keyword>
<dbReference type="Proteomes" id="UP000470384">
    <property type="component" value="Unassembled WGS sequence"/>
</dbReference>
<comment type="caution">
    <text evidence="7">The sequence shown here is derived from an EMBL/GenBank/DDBJ whole genome shotgun (WGS) entry which is preliminary data.</text>
</comment>